<feature type="region of interest" description="Disordered" evidence="1">
    <location>
        <begin position="85"/>
        <end position="160"/>
    </location>
</feature>
<dbReference type="Proteomes" id="UP001176961">
    <property type="component" value="Unassembled WGS sequence"/>
</dbReference>
<proteinExistence type="predicted"/>
<feature type="compositionally biased region" description="Low complexity" evidence="1">
    <location>
        <begin position="128"/>
        <end position="159"/>
    </location>
</feature>
<gene>
    <name evidence="2" type="ORF">CYNAS_LOCUS1630</name>
</gene>
<feature type="region of interest" description="Disordered" evidence="1">
    <location>
        <begin position="197"/>
        <end position="243"/>
    </location>
</feature>
<comment type="caution">
    <text evidence="2">The sequence shown here is derived from an EMBL/GenBank/DDBJ whole genome shotgun (WGS) entry which is preliminary data.</text>
</comment>
<evidence type="ECO:0000313" key="3">
    <source>
        <dbReference type="Proteomes" id="UP001176961"/>
    </source>
</evidence>
<feature type="compositionally biased region" description="Polar residues" evidence="1">
    <location>
        <begin position="203"/>
        <end position="221"/>
    </location>
</feature>
<evidence type="ECO:0000313" key="2">
    <source>
        <dbReference type="EMBL" id="CAJ0589647.1"/>
    </source>
</evidence>
<dbReference type="AlphaFoldDB" id="A0AA36DL26"/>
<keyword evidence="3" id="KW-1185">Reference proteome</keyword>
<accession>A0AA36DL26</accession>
<evidence type="ECO:0000256" key="1">
    <source>
        <dbReference type="SAM" id="MobiDB-lite"/>
    </source>
</evidence>
<dbReference type="EMBL" id="CATQJL010000001">
    <property type="protein sequence ID" value="CAJ0589647.1"/>
    <property type="molecule type" value="Genomic_DNA"/>
</dbReference>
<protein>
    <submittedName>
        <fullName evidence="2">Uncharacterized protein</fullName>
    </submittedName>
</protein>
<name>A0AA36DL26_CYLNA</name>
<sequence length="243" mass="27575">MDSEGYMYVHPHHGYYPKYLVDVKCKVVFLDRGLGNKRVRSGINYLNEVAEVEIKFHAELTPSNQLKSYNYHASETLPIAPPLRRYESRSSSDEAPPIPAVRQSFRDETSRPTSRVSAFDSYDGTLERTGSSVGRTSTTMSMTSRPSPTPMSMRPPSSTNGYMETLVYQEHATSAYRRETTPSSRDRDKETVEFISWVEDNQYGRQTPSTQPVTPSSQNDTDSLKSEKKRFSLFGKRGSKSQK</sequence>
<reference evidence="2" key="1">
    <citation type="submission" date="2023-07" db="EMBL/GenBank/DDBJ databases">
        <authorList>
            <consortium name="CYATHOMIX"/>
        </authorList>
    </citation>
    <scope>NUCLEOTIDE SEQUENCE</scope>
    <source>
        <strain evidence="2">N/A</strain>
    </source>
</reference>
<organism evidence="2 3">
    <name type="scientific">Cylicocyclus nassatus</name>
    <name type="common">Nematode worm</name>
    <dbReference type="NCBI Taxonomy" id="53992"/>
    <lineage>
        <taxon>Eukaryota</taxon>
        <taxon>Metazoa</taxon>
        <taxon>Ecdysozoa</taxon>
        <taxon>Nematoda</taxon>
        <taxon>Chromadorea</taxon>
        <taxon>Rhabditida</taxon>
        <taxon>Rhabditina</taxon>
        <taxon>Rhabditomorpha</taxon>
        <taxon>Strongyloidea</taxon>
        <taxon>Strongylidae</taxon>
        <taxon>Cylicocyclus</taxon>
    </lineage>
</organism>